<evidence type="ECO:0000256" key="1">
    <source>
        <dbReference type="SAM" id="MobiDB-lite"/>
    </source>
</evidence>
<reference evidence="3" key="1">
    <citation type="submission" date="2020-02" db="EMBL/GenBank/DDBJ databases">
        <authorList>
            <person name="Meier V. D."/>
        </authorList>
    </citation>
    <scope>NUCLEOTIDE SEQUENCE</scope>
    <source>
        <strain evidence="3">AVDCRST_MAG93</strain>
    </source>
</reference>
<keyword evidence="2" id="KW-0812">Transmembrane</keyword>
<gene>
    <name evidence="3" type="ORF">AVDCRST_MAG93-5416</name>
</gene>
<evidence type="ECO:0000256" key="2">
    <source>
        <dbReference type="SAM" id="Phobius"/>
    </source>
</evidence>
<organism evidence="3">
    <name type="scientific">uncultured Chloroflexia bacterium</name>
    <dbReference type="NCBI Taxonomy" id="1672391"/>
    <lineage>
        <taxon>Bacteria</taxon>
        <taxon>Bacillati</taxon>
        <taxon>Chloroflexota</taxon>
        <taxon>Chloroflexia</taxon>
        <taxon>environmental samples</taxon>
    </lineage>
</organism>
<evidence type="ECO:0000313" key="3">
    <source>
        <dbReference type="EMBL" id="CAA9314140.1"/>
    </source>
</evidence>
<keyword evidence="2" id="KW-1133">Transmembrane helix</keyword>
<feature type="transmembrane region" description="Helical" evidence="2">
    <location>
        <begin position="12"/>
        <end position="35"/>
    </location>
</feature>
<accession>A0A6J4KSR2</accession>
<dbReference type="EMBL" id="CADCTR010001824">
    <property type="protein sequence ID" value="CAA9314140.1"/>
    <property type="molecule type" value="Genomic_DNA"/>
</dbReference>
<feature type="compositionally biased region" description="Polar residues" evidence="1">
    <location>
        <begin position="308"/>
        <end position="323"/>
    </location>
</feature>
<dbReference type="AlphaFoldDB" id="A0A6J4KSR2"/>
<feature type="region of interest" description="Disordered" evidence="1">
    <location>
        <begin position="303"/>
        <end position="323"/>
    </location>
</feature>
<sequence length="530" mass="55679">MLQRRIKEESGMALPLAMMMVVMVGVMGAGFLVFVTRDLDSVIESNRGQTAFNLADAGVQAAKSHLLDVDAAYVSYDGITNLSADPPNPADSDWSCGVWDANPASPTYQTCSAAGKALTLDSNGNGVRVWIQYLQPATTPTQANDATGVYAPESTGGPANYPIGQDYFKVISQGTVGQTKRKVEAIFKTNANNNQGLPRAIYTPGNIEVGGAQARVTNMSLFAGRNIGVSGSLGVNFVQGVDLAFDNWNKAPNTVSRSSYAPGPGSCTATLPEGNVTGLCAGLGAGGTISGNPPLKVGRDYDGRTTRTETSPPVSCSTPYPQFRTQDPTSLNYPLTSGCTRMTFPFNAGPPDIDALRYTAQSQSNGLVGANAGDNYYQVSSTTSIEQAINTQTKPVWPAENKASTVVFVEFPSYSSSNVVNWNLNLTPSINCGDNPPAPPVRGTLVVVNGRFQTGNNMTPLRGLVVVSGVPANVPAQPAYTSTGTSCMQNFISASGDIKINGNVGAGTQERGSVPTSYSLGLVSWRELYK</sequence>
<protein>
    <recommendedName>
        <fullName evidence="4">Type 4 fimbrial biogenesis protein PilX N-terminal domain-containing protein</fullName>
    </recommendedName>
</protein>
<name>A0A6J4KSR2_9CHLR</name>
<proteinExistence type="predicted"/>
<keyword evidence="2" id="KW-0472">Membrane</keyword>
<evidence type="ECO:0008006" key="4">
    <source>
        <dbReference type="Google" id="ProtNLM"/>
    </source>
</evidence>